<evidence type="ECO:0000313" key="1">
    <source>
        <dbReference type="EMBL" id="KAH7856349.1"/>
    </source>
</evidence>
<proteinExistence type="predicted"/>
<reference evidence="1 2" key="1">
    <citation type="journal article" date="2021" name="Hortic Res">
        <title>High-quality reference genome and annotation aids understanding of berry development for evergreen blueberry (Vaccinium darrowii).</title>
        <authorList>
            <person name="Yu J."/>
            <person name="Hulse-Kemp A.M."/>
            <person name="Babiker E."/>
            <person name="Staton M."/>
        </authorList>
    </citation>
    <scope>NUCLEOTIDE SEQUENCE [LARGE SCALE GENOMIC DNA]</scope>
    <source>
        <strain evidence="2">cv. NJ 8807/NJ 8810</strain>
        <tissue evidence="1">Young leaf</tissue>
    </source>
</reference>
<name>A0ACB7YT17_9ERIC</name>
<gene>
    <name evidence="1" type="ORF">Vadar_000486</name>
</gene>
<evidence type="ECO:0000313" key="2">
    <source>
        <dbReference type="Proteomes" id="UP000828048"/>
    </source>
</evidence>
<sequence>MGSCRNLVFLSHILINVVGLIVSQPDFLFIDCGEGFGNYTTNSTYQTNLDTLLFSLSSNINSYGFYNTSSGENPDRVNVIVLCRGDVDLDTCRGCISNATSKITQDCPNSKEAIGWYNLCMARYSNESIDGQVKTSPMAK</sequence>
<keyword evidence="2" id="KW-1185">Reference proteome</keyword>
<accession>A0ACB7YT17</accession>
<comment type="caution">
    <text evidence="1">The sequence shown here is derived from an EMBL/GenBank/DDBJ whole genome shotgun (WGS) entry which is preliminary data.</text>
</comment>
<dbReference type="Proteomes" id="UP000828048">
    <property type="component" value="Chromosome 3"/>
</dbReference>
<protein>
    <submittedName>
        <fullName evidence="1">Uncharacterized protein</fullName>
    </submittedName>
</protein>
<dbReference type="EMBL" id="CM037153">
    <property type="protein sequence ID" value="KAH7856349.1"/>
    <property type="molecule type" value="Genomic_DNA"/>
</dbReference>
<organism evidence="1 2">
    <name type="scientific">Vaccinium darrowii</name>
    <dbReference type="NCBI Taxonomy" id="229202"/>
    <lineage>
        <taxon>Eukaryota</taxon>
        <taxon>Viridiplantae</taxon>
        <taxon>Streptophyta</taxon>
        <taxon>Embryophyta</taxon>
        <taxon>Tracheophyta</taxon>
        <taxon>Spermatophyta</taxon>
        <taxon>Magnoliopsida</taxon>
        <taxon>eudicotyledons</taxon>
        <taxon>Gunneridae</taxon>
        <taxon>Pentapetalae</taxon>
        <taxon>asterids</taxon>
        <taxon>Ericales</taxon>
        <taxon>Ericaceae</taxon>
        <taxon>Vaccinioideae</taxon>
        <taxon>Vaccinieae</taxon>
        <taxon>Vaccinium</taxon>
    </lineage>
</organism>